<keyword evidence="3" id="KW-1185">Reference proteome</keyword>
<dbReference type="GO" id="GO:0004674">
    <property type="term" value="F:protein serine/threonine kinase activity"/>
    <property type="evidence" value="ECO:0007669"/>
    <property type="project" value="TreeGrafter"/>
</dbReference>
<gene>
    <name evidence="2" type="ORF">P43SY_010656</name>
</gene>
<dbReference type="AlphaFoldDB" id="A0AAD5LXW2"/>
<dbReference type="PANTHER" id="PTHR44329:SF214">
    <property type="entry name" value="PROTEIN KINASE DOMAIN-CONTAINING PROTEIN"/>
    <property type="match status" value="1"/>
</dbReference>
<accession>A0AAD5LXW2</accession>
<evidence type="ECO:0000313" key="3">
    <source>
        <dbReference type="Proteomes" id="UP001209570"/>
    </source>
</evidence>
<protein>
    <recommendedName>
        <fullName evidence="1">Serine-threonine/tyrosine-protein kinase catalytic domain-containing protein</fullName>
    </recommendedName>
</protein>
<dbReference type="InterPro" id="IPR001245">
    <property type="entry name" value="Ser-Thr/Tyr_kinase_cat_dom"/>
</dbReference>
<dbReference type="Gene3D" id="1.10.510.10">
    <property type="entry name" value="Transferase(Phosphotransferase) domain 1"/>
    <property type="match status" value="1"/>
</dbReference>
<comment type="caution">
    <text evidence="2">The sequence shown here is derived from an EMBL/GenBank/DDBJ whole genome shotgun (WGS) entry which is preliminary data.</text>
</comment>
<dbReference type="EMBL" id="JAKCXM010007290">
    <property type="protein sequence ID" value="KAJ0388676.1"/>
    <property type="molecule type" value="Genomic_DNA"/>
</dbReference>
<reference evidence="2" key="1">
    <citation type="submission" date="2021-12" db="EMBL/GenBank/DDBJ databases">
        <title>Prjna785345.</title>
        <authorList>
            <person name="Rujirawat T."/>
            <person name="Krajaejun T."/>
        </authorList>
    </citation>
    <scope>NUCLEOTIDE SEQUENCE</scope>
    <source>
        <strain evidence="2">Pi057C3</strain>
    </source>
</reference>
<dbReference type="PANTHER" id="PTHR44329">
    <property type="entry name" value="SERINE/THREONINE-PROTEIN KINASE TNNI3K-RELATED"/>
    <property type="match status" value="1"/>
</dbReference>
<evidence type="ECO:0000259" key="1">
    <source>
        <dbReference type="Pfam" id="PF07714"/>
    </source>
</evidence>
<sequence length="67" mass="7454">MVMLQHDHIARFVGVAWNTPSDLCIVAEFLPGGDVRALLQRYLSEGRPEGFSPEKIKIALHVAHALM</sequence>
<feature type="domain" description="Serine-threonine/tyrosine-protein kinase catalytic" evidence="1">
    <location>
        <begin position="1"/>
        <end position="66"/>
    </location>
</feature>
<proteinExistence type="predicted"/>
<dbReference type="InterPro" id="IPR051681">
    <property type="entry name" value="Ser/Thr_Kinases-Pseudokinases"/>
</dbReference>
<dbReference type="Proteomes" id="UP001209570">
    <property type="component" value="Unassembled WGS sequence"/>
</dbReference>
<evidence type="ECO:0000313" key="2">
    <source>
        <dbReference type="EMBL" id="KAJ0388676.1"/>
    </source>
</evidence>
<dbReference type="Pfam" id="PF07714">
    <property type="entry name" value="PK_Tyr_Ser-Thr"/>
    <property type="match status" value="1"/>
</dbReference>
<dbReference type="InterPro" id="IPR011009">
    <property type="entry name" value="Kinase-like_dom_sf"/>
</dbReference>
<organism evidence="2 3">
    <name type="scientific">Pythium insidiosum</name>
    <name type="common">Pythiosis disease agent</name>
    <dbReference type="NCBI Taxonomy" id="114742"/>
    <lineage>
        <taxon>Eukaryota</taxon>
        <taxon>Sar</taxon>
        <taxon>Stramenopiles</taxon>
        <taxon>Oomycota</taxon>
        <taxon>Peronosporomycetes</taxon>
        <taxon>Pythiales</taxon>
        <taxon>Pythiaceae</taxon>
        <taxon>Pythium</taxon>
    </lineage>
</organism>
<name>A0AAD5LXW2_PYTIN</name>
<dbReference type="SUPFAM" id="SSF56112">
    <property type="entry name" value="Protein kinase-like (PK-like)"/>
    <property type="match status" value="1"/>
</dbReference>